<dbReference type="Gene3D" id="6.10.140.1340">
    <property type="match status" value="1"/>
</dbReference>
<dbReference type="Proteomes" id="UP000216991">
    <property type="component" value="Unassembled WGS sequence"/>
</dbReference>
<dbReference type="SUPFAM" id="SSF52821">
    <property type="entry name" value="Rhodanese/Cell cycle control phosphatase"/>
    <property type="match status" value="1"/>
</dbReference>
<dbReference type="InterPro" id="IPR021309">
    <property type="entry name" value="YgaP-like_TM"/>
</dbReference>
<proteinExistence type="predicted"/>
<reference evidence="3 4" key="1">
    <citation type="submission" date="2017-07" db="EMBL/GenBank/DDBJ databases">
        <title>Sandarakinorhabdus cyanobacteriorum sp. nov., a novel bacterium isolated from cyanobacterial aggregates in a eutrophic lake.</title>
        <authorList>
            <person name="Cai H."/>
        </authorList>
    </citation>
    <scope>NUCLEOTIDE SEQUENCE [LARGE SCALE GENOMIC DNA]</scope>
    <source>
        <strain evidence="3 4">TH057</strain>
    </source>
</reference>
<feature type="domain" description="Rhodanese" evidence="2">
    <location>
        <begin position="15"/>
        <end position="104"/>
    </location>
</feature>
<protein>
    <recommendedName>
        <fullName evidence="2">Rhodanese domain-containing protein</fullName>
    </recommendedName>
</protein>
<dbReference type="Pfam" id="PF00581">
    <property type="entry name" value="Rhodanese"/>
    <property type="match status" value="1"/>
</dbReference>
<evidence type="ECO:0000259" key="2">
    <source>
        <dbReference type="PROSITE" id="PS50206"/>
    </source>
</evidence>
<evidence type="ECO:0000313" key="3">
    <source>
        <dbReference type="EMBL" id="OYQ30161.1"/>
    </source>
</evidence>
<dbReference type="Pfam" id="PF11127">
    <property type="entry name" value="YgaP-like_TM"/>
    <property type="match status" value="1"/>
</dbReference>
<evidence type="ECO:0000256" key="1">
    <source>
        <dbReference type="SAM" id="Phobius"/>
    </source>
</evidence>
<keyword evidence="1" id="KW-0812">Transmembrane</keyword>
<evidence type="ECO:0000313" key="4">
    <source>
        <dbReference type="Proteomes" id="UP000216991"/>
    </source>
</evidence>
<keyword evidence="1" id="KW-1133">Transmembrane helix</keyword>
<organism evidence="3 4">
    <name type="scientific">Sandarakinorhabdus cyanobacteriorum</name>
    <dbReference type="NCBI Taxonomy" id="1981098"/>
    <lineage>
        <taxon>Bacteria</taxon>
        <taxon>Pseudomonadati</taxon>
        <taxon>Pseudomonadota</taxon>
        <taxon>Alphaproteobacteria</taxon>
        <taxon>Sphingomonadales</taxon>
        <taxon>Sphingosinicellaceae</taxon>
        <taxon>Sandarakinorhabdus</taxon>
    </lineage>
</organism>
<dbReference type="InterPro" id="IPR036873">
    <property type="entry name" value="Rhodanese-like_dom_sf"/>
</dbReference>
<gene>
    <name evidence="3" type="ORF">CHU93_06855</name>
</gene>
<dbReference type="AlphaFoldDB" id="A0A255YLT7"/>
<dbReference type="InterPro" id="IPR001763">
    <property type="entry name" value="Rhodanese-like_dom"/>
</dbReference>
<keyword evidence="4" id="KW-1185">Reference proteome</keyword>
<feature type="transmembrane region" description="Helical" evidence="1">
    <location>
        <begin position="146"/>
        <end position="166"/>
    </location>
</feature>
<dbReference type="OrthoDB" id="9807812at2"/>
<feature type="transmembrane region" description="Helical" evidence="1">
    <location>
        <begin position="119"/>
        <end position="140"/>
    </location>
</feature>
<dbReference type="Gene3D" id="3.40.250.10">
    <property type="entry name" value="Rhodanese-like domain"/>
    <property type="match status" value="1"/>
</dbReference>
<dbReference type="PROSITE" id="PS50206">
    <property type="entry name" value="RHODANESE_3"/>
    <property type="match status" value="1"/>
</dbReference>
<sequence length="175" mass="17593">MLQPIAPDAAARLLAEGHALLVDVRESDEFAAAHVGGALSHPLSLPDAGPLACGRAVPVIFTCQSGQRTNANAARLAGQVPAGMGMVLEGGLNGWARAGLPLAGARAAAPLPLMRQVQIVAGLLVLTGVVLGFAVAPGWFGLAGFVGAGLSFAGISGWCGMARVLAVMPWNRQAA</sequence>
<dbReference type="EMBL" id="NOXT01000101">
    <property type="protein sequence ID" value="OYQ30161.1"/>
    <property type="molecule type" value="Genomic_DNA"/>
</dbReference>
<dbReference type="SMART" id="SM00450">
    <property type="entry name" value="RHOD"/>
    <property type="match status" value="1"/>
</dbReference>
<comment type="caution">
    <text evidence="3">The sequence shown here is derived from an EMBL/GenBank/DDBJ whole genome shotgun (WGS) entry which is preliminary data.</text>
</comment>
<accession>A0A255YLT7</accession>
<dbReference type="RefSeq" id="WP_094473361.1">
    <property type="nucleotide sequence ID" value="NZ_NOXT01000101.1"/>
</dbReference>
<name>A0A255YLT7_9SPHN</name>
<keyword evidence="1" id="KW-0472">Membrane</keyword>